<feature type="transmembrane region" description="Helical" evidence="1">
    <location>
        <begin position="480"/>
        <end position="501"/>
    </location>
</feature>
<feature type="transmembrane region" description="Helical" evidence="1">
    <location>
        <begin position="540"/>
        <end position="563"/>
    </location>
</feature>
<dbReference type="AlphaFoldDB" id="A0A4V2SPU0"/>
<dbReference type="PANTHER" id="PTHR43283">
    <property type="entry name" value="BETA-LACTAMASE-RELATED"/>
    <property type="match status" value="1"/>
</dbReference>
<evidence type="ECO:0000256" key="1">
    <source>
        <dbReference type="SAM" id="Phobius"/>
    </source>
</evidence>
<gene>
    <name evidence="4" type="ORF">EV659_103287</name>
</gene>
<evidence type="ECO:0000256" key="2">
    <source>
        <dbReference type="SAM" id="SignalP"/>
    </source>
</evidence>
<dbReference type="InParanoid" id="A0A4V2SPU0"/>
<dbReference type="InterPro" id="IPR012338">
    <property type="entry name" value="Beta-lactam/transpept-like"/>
</dbReference>
<dbReference type="OrthoDB" id="119951at2"/>
<organism evidence="4 5">
    <name type="scientific">Rhodothalassium salexigens DSM 2132</name>
    <dbReference type="NCBI Taxonomy" id="1188247"/>
    <lineage>
        <taxon>Bacteria</taxon>
        <taxon>Pseudomonadati</taxon>
        <taxon>Pseudomonadota</taxon>
        <taxon>Alphaproteobacteria</taxon>
        <taxon>Rhodothalassiales</taxon>
        <taxon>Rhodothalassiaceae</taxon>
        <taxon>Rhodothalassium</taxon>
    </lineage>
</organism>
<feature type="chain" id="PRO_5020254533" evidence="2">
    <location>
        <begin position="19"/>
        <end position="614"/>
    </location>
</feature>
<protein>
    <submittedName>
        <fullName evidence="4">CubicO group peptidase (Beta-lactamase class C family)</fullName>
    </submittedName>
</protein>
<accession>A0A4V2SPU0</accession>
<keyword evidence="1" id="KW-0472">Membrane</keyword>
<feature type="transmembrane region" description="Helical" evidence="1">
    <location>
        <begin position="584"/>
        <end position="609"/>
    </location>
</feature>
<dbReference type="SUPFAM" id="SSF56601">
    <property type="entry name" value="beta-lactamase/transpeptidase-like"/>
    <property type="match status" value="1"/>
</dbReference>
<dbReference type="InterPro" id="IPR050789">
    <property type="entry name" value="Diverse_Enzym_Activities"/>
</dbReference>
<dbReference type="Gene3D" id="3.40.710.10">
    <property type="entry name" value="DD-peptidase/beta-lactamase superfamily"/>
    <property type="match status" value="1"/>
</dbReference>
<evidence type="ECO:0000313" key="5">
    <source>
        <dbReference type="Proteomes" id="UP000295399"/>
    </source>
</evidence>
<dbReference type="Proteomes" id="UP000295399">
    <property type="component" value="Unassembled WGS sequence"/>
</dbReference>
<dbReference type="RefSeq" id="WP_132707934.1">
    <property type="nucleotide sequence ID" value="NZ_JACIGF010000003.1"/>
</dbReference>
<sequence length="614" mass="64334">MMIRLAMMAALVAGLALGGGERAAAQGVFLRSVDVQPRVDAALATARDRGVPMAGLAVANGGQITAQGEIGGPEAGPAVRYRLGRVSSLYLVVTALHLVEDGTLVLDQPVNAYLPEPFRLSDRTYRPVKLGHLLTHTGGFARPHPSLLTRDPAAVAMTDAEAARHVARWRSPGIAPDFDPIGLAVLAKAIEAATGAPYGEVLRARVLDPLGLTDTGLDLQRAPPLADCLIAPGDCVPLQTRQFLAPVFGMTASLDDLARFAAALTRRDFPGRRSRSLLVDRQAALNPAAPGWTAGLMEQDLMGRRALSLASNEVGAKAQLDLMPAEGIATVSVAATGPAAGQAEDLAAARFAAAFSSALAQGFVPPSRDWPPAAGTPLTLDALRAAAGRYAPAHGSPYLRFAMLERPMRSLMLAPEPAAVGAGDRPPLLRLGARRLPASGAGVYEAGDGRRAVLGTGAAAGFLAWGDTLYVKTPLVSDPLFMTLPVLIATALMATMLVYLLQPFDAAWLRFARIGMTGFFFYLLGVGLDLQLWPTVWLEWGAGWLIVVWRLFFTVGITLLLAVPLLASKLVQSAALPKGAAAPLVLGHLTVLSVSALVLVLTSLGWGYAADLSP</sequence>
<dbReference type="Pfam" id="PF00144">
    <property type="entry name" value="Beta-lactamase"/>
    <property type="match status" value="1"/>
</dbReference>
<proteinExistence type="predicted"/>
<keyword evidence="2" id="KW-0732">Signal</keyword>
<name>A0A4V2SPU0_RHOSA</name>
<feature type="domain" description="Beta-lactamase-related" evidence="3">
    <location>
        <begin position="44"/>
        <end position="344"/>
    </location>
</feature>
<evidence type="ECO:0000259" key="3">
    <source>
        <dbReference type="Pfam" id="PF00144"/>
    </source>
</evidence>
<evidence type="ECO:0000313" key="4">
    <source>
        <dbReference type="EMBL" id="TCP36396.1"/>
    </source>
</evidence>
<feature type="transmembrane region" description="Helical" evidence="1">
    <location>
        <begin position="508"/>
        <end position="528"/>
    </location>
</feature>
<dbReference type="EMBL" id="SLXO01000003">
    <property type="protein sequence ID" value="TCP36396.1"/>
    <property type="molecule type" value="Genomic_DNA"/>
</dbReference>
<dbReference type="InterPro" id="IPR001466">
    <property type="entry name" value="Beta-lactam-related"/>
</dbReference>
<reference evidence="4 5" key="1">
    <citation type="submission" date="2019-03" db="EMBL/GenBank/DDBJ databases">
        <title>Genomic Encyclopedia of Type Strains, Phase IV (KMG-IV): sequencing the most valuable type-strain genomes for metagenomic binning, comparative biology and taxonomic classification.</title>
        <authorList>
            <person name="Goeker M."/>
        </authorList>
    </citation>
    <scope>NUCLEOTIDE SEQUENCE [LARGE SCALE GENOMIC DNA]</scope>
    <source>
        <strain evidence="4 5">DSM 2132</strain>
    </source>
</reference>
<keyword evidence="1" id="KW-1133">Transmembrane helix</keyword>
<keyword evidence="5" id="KW-1185">Reference proteome</keyword>
<feature type="signal peptide" evidence="2">
    <location>
        <begin position="1"/>
        <end position="18"/>
    </location>
</feature>
<keyword evidence="1" id="KW-0812">Transmembrane</keyword>
<comment type="caution">
    <text evidence="4">The sequence shown here is derived from an EMBL/GenBank/DDBJ whole genome shotgun (WGS) entry which is preliminary data.</text>
</comment>